<evidence type="ECO:0000313" key="3">
    <source>
        <dbReference type="Proteomes" id="UP000326924"/>
    </source>
</evidence>
<sequence>MLPTTRLLQTSVRTYKARRPWPPDFRLLSEKEQFRLERRYRRRAKLKWARPRLQKAVSIAQWSIMSYVVVYGVLWADWGREDHMFMPIRNWVKEKKESFWSVPARPSTAAELGKARDAAAIPASDGRKQ</sequence>
<name>A0A5J5FAV4_9PEZI</name>
<feature type="transmembrane region" description="Helical" evidence="1">
    <location>
        <begin position="56"/>
        <end position="76"/>
    </location>
</feature>
<dbReference type="Proteomes" id="UP000326924">
    <property type="component" value="Unassembled WGS sequence"/>
</dbReference>
<evidence type="ECO:0000313" key="2">
    <source>
        <dbReference type="EMBL" id="KAA8914295.1"/>
    </source>
</evidence>
<keyword evidence="1" id="KW-1133">Transmembrane helix</keyword>
<keyword evidence="1" id="KW-0812">Transmembrane</keyword>
<gene>
    <name evidence="2" type="ORF">FN846DRAFT_771309</name>
</gene>
<proteinExistence type="predicted"/>
<protein>
    <submittedName>
        <fullName evidence="2">Uncharacterized protein</fullName>
    </submittedName>
</protein>
<dbReference type="OrthoDB" id="5278907at2759"/>
<reference evidence="2 3" key="1">
    <citation type="submission" date="2019-09" db="EMBL/GenBank/DDBJ databases">
        <title>Draft genome of the ectomycorrhizal ascomycete Sphaerosporella brunnea.</title>
        <authorList>
            <consortium name="DOE Joint Genome Institute"/>
            <person name="Benucci G.M."/>
            <person name="Marozzi G."/>
            <person name="Antonielli L."/>
            <person name="Sanchez S."/>
            <person name="Marco P."/>
            <person name="Wang X."/>
            <person name="Falini L.B."/>
            <person name="Barry K."/>
            <person name="Haridas S."/>
            <person name="Lipzen A."/>
            <person name="Labutti K."/>
            <person name="Grigoriev I.V."/>
            <person name="Murat C."/>
            <person name="Martin F."/>
            <person name="Albertini E."/>
            <person name="Donnini D."/>
            <person name="Bonito G."/>
        </authorList>
    </citation>
    <scope>NUCLEOTIDE SEQUENCE [LARGE SCALE GENOMIC DNA]</scope>
    <source>
        <strain evidence="2 3">Sb_GMNB300</strain>
    </source>
</reference>
<dbReference type="EMBL" id="VXIS01000007">
    <property type="protein sequence ID" value="KAA8914295.1"/>
    <property type="molecule type" value="Genomic_DNA"/>
</dbReference>
<accession>A0A5J5FAV4</accession>
<keyword evidence="3" id="KW-1185">Reference proteome</keyword>
<dbReference type="AlphaFoldDB" id="A0A5J5FAV4"/>
<organism evidence="2 3">
    <name type="scientific">Sphaerosporella brunnea</name>
    <dbReference type="NCBI Taxonomy" id="1250544"/>
    <lineage>
        <taxon>Eukaryota</taxon>
        <taxon>Fungi</taxon>
        <taxon>Dikarya</taxon>
        <taxon>Ascomycota</taxon>
        <taxon>Pezizomycotina</taxon>
        <taxon>Pezizomycetes</taxon>
        <taxon>Pezizales</taxon>
        <taxon>Pyronemataceae</taxon>
        <taxon>Sphaerosporella</taxon>
    </lineage>
</organism>
<comment type="caution">
    <text evidence="2">The sequence shown here is derived from an EMBL/GenBank/DDBJ whole genome shotgun (WGS) entry which is preliminary data.</text>
</comment>
<evidence type="ECO:0000256" key="1">
    <source>
        <dbReference type="SAM" id="Phobius"/>
    </source>
</evidence>
<keyword evidence="1" id="KW-0472">Membrane</keyword>
<dbReference type="InParanoid" id="A0A5J5FAV4"/>